<sequence>MSLLCDLFVNSREEALAYESTASLDRSNRIKRFAPVEFKGLTSLEFGTLWAILENEEWNPEKHMLIDVAFGEGGESWLHQFQDEYVALLSKLEETDVNAAAHEWSQTEELSCSADDIHPVVVALVRLSQQSISQCKGLYMWGSL</sequence>
<proteinExistence type="predicted"/>
<accession>A0A840MN27</accession>
<dbReference type="AlphaFoldDB" id="A0A840MN27"/>
<evidence type="ECO:0000313" key="2">
    <source>
        <dbReference type="Proteomes" id="UP000575898"/>
    </source>
</evidence>
<protein>
    <submittedName>
        <fullName evidence="1">Uncharacterized protein</fullName>
    </submittedName>
</protein>
<name>A0A840MN27_9PROT</name>
<organism evidence="1 2">
    <name type="scientific">Chitinivorax tropicus</name>
    <dbReference type="NCBI Taxonomy" id="714531"/>
    <lineage>
        <taxon>Bacteria</taxon>
        <taxon>Pseudomonadati</taxon>
        <taxon>Pseudomonadota</taxon>
        <taxon>Betaproteobacteria</taxon>
        <taxon>Chitinivorax</taxon>
    </lineage>
</organism>
<comment type="caution">
    <text evidence="1">The sequence shown here is derived from an EMBL/GenBank/DDBJ whole genome shotgun (WGS) entry which is preliminary data.</text>
</comment>
<keyword evidence="2" id="KW-1185">Reference proteome</keyword>
<dbReference type="RefSeq" id="WP_184037897.1">
    <property type="nucleotide sequence ID" value="NZ_JACHHY010000009.1"/>
</dbReference>
<dbReference type="Proteomes" id="UP000575898">
    <property type="component" value="Unassembled WGS sequence"/>
</dbReference>
<reference evidence="1 2" key="1">
    <citation type="submission" date="2020-08" db="EMBL/GenBank/DDBJ databases">
        <title>Genomic Encyclopedia of Type Strains, Phase IV (KMG-IV): sequencing the most valuable type-strain genomes for metagenomic binning, comparative biology and taxonomic classification.</title>
        <authorList>
            <person name="Goeker M."/>
        </authorList>
    </citation>
    <scope>NUCLEOTIDE SEQUENCE [LARGE SCALE GENOMIC DNA]</scope>
    <source>
        <strain evidence="1 2">DSM 27165</strain>
    </source>
</reference>
<evidence type="ECO:0000313" key="1">
    <source>
        <dbReference type="EMBL" id="MBB5018509.1"/>
    </source>
</evidence>
<dbReference type="EMBL" id="JACHHY010000009">
    <property type="protein sequence ID" value="MBB5018509.1"/>
    <property type="molecule type" value="Genomic_DNA"/>
</dbReference>
<gene>
    <name evidence="1" type="ORF">HNQ59_001798</name>
</gene>